<dbReference type="RefSeq" id="WP_085217361.1">
    <property type="nucleotide sequence ID" value="NZ_LT840185.1"/>
</dbReference>
<evidence type="ECO:0000313" key="8">
    <source>
        <dbReference type="Proteomes" id="UP000192934"/>
    </source>
</evidence>
<name>A0A1X7FZF5_9SPHN</name>
<evidence type="ECO:0000256" key="5">
    <source>
        <dbReference type="ARBA" id="ARBA00023136"/>
    </source>
</evidence>
<dbReference type="AlphaFoldDB" id="A0A1X7FZF5"/>
<dbReference type="GO" id="GO:0016020">
    <property type="term" value="C:membrane"/>
    <property type="evidence" value="ECO:0007669"/>
    <property type="project" value="UniProtKB-SubCell"/>
</dbReference>
<evidence type="ECO:0000256" key="1">
    <source>
        <dbReference type="ARBA" id="ARBA00004141"/>
    </source>
</evidence>
<dbReference type="PANTHER" id="PTHR12608">
    <property type="entry name" value="TRANSMEMBRANE PROTEIN HTP-1 RELATED"/>
    <property type="match status" value="1"/>
</dbReference>
<comment type="similarity">
    <text evidence="2 6">Belongs to the GDT1 family.</text>
</comment>
<dbReference type="GO" id="GO:0046873">
    <property type="term" value="F:metal ion transmembrane transporter activity"/>
    <property type="evidence" value="ECO:0007669"/>
    <property type="project" value="InterPro"/>
</dbReference>
<evidence type="ECO:0000256" key="6">
    <source>
        <dbReference type="RuleBase" id="RU365102"/>
    </source>
</evidence>
<proteinExistence type="inferred from homology"/>
<feature type="transmembrane region" description="Helical" evidence="6">
    <location>
        <begin position="38"/>
        <end position="60"/>
    </location>
</feature>
<keyword evidence="3 6" id="KW-0812">Transmembrane</keyword>
<feature type="transmembrane region" description="Helical" evidence="6">
    <location>
        <begin position="126"/>
        <end position="147"/>
    </location>
</feature>
<feature type="transmembrane region" description="Helical" evidence="6">
    <location>
        <begin position="97"/>
        <end position="114"/>
    </location>
</feature>
<sequence>MEALLTAFVGAALAEWGDKTHFLVMALAARFGRPGQILAGVALAALAGSAIAAVAGSLLAGLITIRALTLLVAVALLFAGIAGLIGERAPERALKWTQAPFLAAAIGFFVVEFGDRSQFLTFAIAARYDSALLAALGATAGLIAASVPATLLGKQLAKAVPMRGIKTGVACLFLLAGLVVAVQALRLI</sequence>
<dbReference type="PANTHER" id="PTHR12608:SF1">
    <property type="entry name" value="TRANSMEMBRANE PROTEIN 165"/>
    <property type="match status" value="1"/>
</dbReference>
<dbReference type="OrthoDB" id="7585760at2"/>
<evidence type="ECO:0000313" key="7">
    <source>
        <dbReference type="EMBL" id="SMF61504.1"/>
    </source>
</evidence>
<keyword evidence="5 6" id="KW-0472">Membrane</keyword>
<dbReference type="Proteomes" id="UP000192934">
    <property type="component" value="Chromosome I"/>
</dbReference>
<dbReference type="InterPro" id="IPR001727">
    <property type="entry name" value="GDT1-like"/>
</dbReference>
<reference evidence="8" key="1">
    <citation type="submission" date="2017-04" db="EMBL/GenBank/DDBJ databases">
        <authorList>
            <person name="Varghese N."/>
            <person name="Submissions S."/>
        </authorList>
    </citation>
    <scope>NUCLEOTIDE SEQUENCE [LARGE SCALE GENOMIC DNA]</scope>
    <source>
        <strain evidence="8">Dd16</strain>
    </source>
</reference>
<keyword evidence="4 6" id="KW-1133">Transmembrane helix</keyword>
<evidence type="ECO:0000256" key="2">
    <source>
        <dbReference type="ARBA" id="ARBA00009190"/>
    </source>
</evidence>
<protein>
    <recommendedName>
        <fullName evidence="6">GDT1 family protein</fullName>
    </recommendedName>
</protein>
<keyword evidence="8" id="KW-1185">Reference proteome</keyword>
<evidence type="ECO:0000256" key="4">
    <source>
        <dbReference type="ARBA" id="ARBA00022989"/>
    </source>
</evidence>
<feature type="transmembrane region" description="Helical" evidence="6">
    <location>
        <begin position="167"/>
        <end position="185"/>
    </location>
</feature>
<organism evidence="7 8">
    <name type="scientific">Allosphingosinicella indica</name>
    <dbReference type="NCBI Taxonomy" id="941907"/>
    <lineage>
        <taxon>Bacteria</taxon>
        <taxon>Pseudomonadati</taxon>
        <taxon>Pseudomonadota</taxon>
        <taxon>Alphaproteobacteria</taxon>
        <taxon>Sphingomonadales</taxon>
        <taxon>Sphingomonadaceae</taxon>
        <taxon>Allosphingosinicella</taxon>
    </lineage>
</organism>
<comment type="subcellular location">
    <subcellularLocation>
        <location evidence="1 6">Membrane</location>
        <topology evidence="1 6">Multi-pass membrane protein</topology>
    </subcellularLocation>
</comment>
<evidence type="ECO:0000256" key="3">
    <source>
        <dbReference type="ARBA" id="ARBA00022692"/>
    </source>
</evidence>
<gene>
    <name evidence="7" type="ORF">SAMN06295910_0494</name>
</gene>
<dbReference type="Pfam" id="PF01169">
    <property type="entry name" value="GDT1"/>
    <property type="match status" value="2"/>
</dbReference>
<accession>A0A1X7FZF5</accession>
<dbReference type="EMBL" id="LT840185">
    <property type="protein sequence ID" value="SMF61504.1"/>
    <property type="molecule type" value="Genomic_DNA"/>
</dbReference>
<feature type="transmembrane region" description="Helical" evidence="6">
    <location>
        <begin position="67"/>
        <end position="85"/>
    </location>
</feature>
<dbReference type="STRING" id="941907.SAMN06295910_0494"/>